<dbReference type="EMBL" id="GBRH01250623">
    <property type="protein sequence ID" value="JAD47272.1"/>
    <property type="molecule type" value="Transcribed_RNA"/>
</dbReference>
<organism evidence="1">
    <name type="scientific">Arundo donax</name>
    <name type="common">Giant reed</name>
    <name type="synonym">Donax arundinaceus</name>
    <dbReference type="NCBI Taxonomy" id="35708"/>
    <lineage>
        <taxon>Eukaryota</taxon>
        <taxon>Viridiplantae</taxon>
        <taxon>Streptophyta</taxon>
        <taxon>Embryophyta</taxon>
        <taxon>Tracheophyta</taxon>
        <taxon>Spermatophyta</taxon>
        <taxon>Magnoliopsida</taxon>
        <taxon>Liliopsida</taxon>
        <taxon>Poales</taxon>
        <taxon>Poaceae</taxon>
        <taxon>PACMAD clade</taxon>
        <taxon>Arundinoideae</taxon>
        <taxon>Arundineae</taxon>
        <taxon>Arundo</taxon>
    </lineage>
</organism>
<reference evidence="1" key="2">
    <citation type="journal article" date="2015" name="Data Brief">
        <title>Shoot transcriptome of the giant reed, Arundo donax.</title>
        <authorList>
            <person name="Barrero R.A."/>
            <person name="Guerrero F.D."/>
            <person name="Moolhuijzen P."/>
            <person name="Goolsby J.A."/>
            <person name="Tidwell J."/>
            <person name="Bellgard S.E."/>
            <person name="Bellgard M.I."/>
        </authorList>
    </citation>
    <scope>NUCLEOTIDE SEQUENCE</scope>
    <source>
        <tissue evidence="1">Shoot tissue taken approximately 20 cm above the soil surface</tissue>
    </source>
</reference>
<evidence type="ECO:0000313" key="1">
    <source>
        <dbReference type="EMBL" id="JAD47272.1"/>
    </source>
</evidence>
<proteinExistence type="predicted"/>
<name>A0A0A9AJK3_ARUDO</name>
<reference evidence="1" key="1">
    <citation type="submission" date="2014-09" db="EMBL/GenBank/DDBJ databases">
        <authorList>
            <person name="Magalhaes I.L.F."/>
            <person name="Oliveira U."/>
            <person name="Santos F.R."/>
            <person name="Vidigal T.H.D.A."/>
            <person name="Brescovit A.D."/>
            <person name="Santos A.J."/>
        </authorList>
    </citation>
    <scope>NUCLEOTIDE SEQUENCE</scope>
    <source>
        <tissue evidence="1">Shoot tissue taken approximately 20 cm above the soil surface</tissue>
    </source>
</reference>
<dbReference type="AlphaFoldDB" id="A0A0A9AJK3"/>
<sequence length="26" mass="3044">MEMVTQQVQTLRVAMIAFERCSLMRA</sequence>
<accession>A0A0A9AJK3</accession>
<protein>
    <submittedName>
        <fullName evidence="1">Uncharacterized protein</fullName>
    </submittedName>
</protein>